<sequence>MWSCSNKHTFEINRSCPRLRRIRIVDKKSRSISFRSGTNTEDDRRHDFGHNKDHQLIPSLADSRCRMAYGSLEDV</sequence>
<evidence type="ECO:0000313" key="2">
    <source>
        <dbReference type="EnsemblPlants" id="MELO3C033893.2.1"/>
    </source>
</evidence>
<organism evidence="2">
    <name type="scientific">Cucumis melo</name>
    <name type="common">Muskmelon</name>
    <dbReference type="NCBI Taxonomy" id="3656"/>
    <lineage>
        <taxon>Eukaryota</taxon>
        <taxon>Viridiplantae</taxon>
        <taxon>Streptophyta</taxon>
        <taxon>Embryophyta</taxon>
        <taxon>Tracheophyta</taxon>
        <taxon>Spermatophyta</taxon>
        <taxon>Magnoliopsida</taxon>
        <taxon>eudicotyledons</taxon>
        <taxon>Gunneridae</taxon>
        <taxon>Pentapetalae</taxon>
        <taxon>rosids</taxon>
        <taxon>fabids</taxon>
        <taxon>Cucurbitales</taxon>
        <taxon>Cucurbitaceae</taxon>
        <taxon>Benincaseae</taxon>
        <taxon>Cucumis</taxon>
    </lineage>
</organism>
<evidence type="ECO:0000256" key="1">
    <source>
        <dbReference type="SAM" id="MobiDB-lite"/>
    </source>
</evidence>
<dbReference type="Gramene" id="MELO3C033893.2.1">
    <property type="protein sequence ID" value="MELO3C033893.2.1"/>
    <property type="gene ID" value="MELO3C033893.2"/>
</dbReference>
<reference evidence="2" key="1">
    <citation type="submission" date="2023-03" db="UniProtKB">
        <authorList>
            <consortium name="EnsemblPlants"/>
        </authorList>
    </citation>
    <scope>IDENTIFICATION</scope>
</reference>
<feature type="compositionally biased region" description="Basic and acidic residues" evidence="1">
    <location>
        <begin position="41"/>
        <end position="53"/>
    </location>
</feature>
<name>A0A9I9EHM8_CUCME</name>
<accession>A0A9I9EHM8</accession>
<feature type="region of interest" description="Disordered" evidence="1">
    <location>
        <begin position="34"/>
        <end position="53"/>
    </location>
</feature>
<proteinExistence type="predicted"/>
<protein>
    <submittedName>
        <fullName evidence="2">Uncharacterized protein</fullName>
    </submittedName>
</protein>
<dbReference type="EnsemblPlants" id="MELO3C033893.2.1">
    <property type="protein sequence ID" value="MELO3C033893.2.1"/>
    <property type="gene ID" value="MELO3C033893.2"/>
</dbReference>
<dbReference type="AlphaFoldDB" id="A0A9I9EHM8"/>